<feature type="transmembrane region" description="Helical" evidence="6">
    <location>
        <begin position="218"/>
        <end position="242"/>
    </location>
</feature>
<feature type="region of interest" description="Disordered" evidence="5">
    <location>
        <begin position="335"/>
        <end position="354"/>
    </location>
</feature>
<evidence type="ECO:0000256" key="7">
    <source>
        <dbReference type="SAM" id="SignalP"/>
    </source>
</evidence>
<feature type="transmembrane region" description="Helical" evidence="6">
    <location>
        <begin position="141"/>
        <end position="161"/>
    </location>
</feature>
<feature type="transmembrane region" description="Helical" evidence="6">
    <location>
        <begin position="107"/>
        <end position="129"/>
    </location>
</feature>
<feature type="transmembrane region" description="Helical" evidence="6">
    <location>
        <begin position="263"/>
        <end position="283"/>
    </location>
</feature>
<dbReference type="Pfam" id="PF04479">
    <property type="entry name" value="RTA1"/>
    <property type="match status" value="1"/>
</dbReference>
<dbReference type="Proteomes" id="UP000308730">
    <property type="component" value="Unassembled WGS sequence"/>
</dbReference>
<dbReference type="OrthoDB" id="3358017at2759"/>
<keyword evidence="2 6" id="KW-0812">Transmembrane</keyword>
<organism evidence="8 9">
    <name type="scientific">Antrodiella citrinella</name>
    <dbReference type="NCBI Taxonomy" id="2447956"/>
    <lineage>
        <taxon>Eukaryota</taxon>
        <taxon>Fungi</taxon>
        <taxon>Dikarya</taxon>
        <taxon>Basidiomycota</taxon>
        <taxon>Agaricomycotina</taxon>
        <taxon>Agaricomycetes</taxon>
        <taxon>Polyporales</taxon>
        <taxon>Steccherinaceae</taxon>
        <taxon>Antrodiella</taxon>
    </lineage>
</organism>
<protein>
    <recommendedName>
        <fullName evidence="10">RTA1-domain-containing protein</fullName>
    </recommendedName>
</protein>
<accession>A0A4S4MVZ9</accession>
<feature type="transmembrane region" description="Helical" evidence="6">
    <location>
        <begin position="58"/>
        <end position="86"/>
    </location>
</feature>
<comment type="caution">
    <text evidence="8">The sequence shown here is derived from an EMBL/GenBank/DDBJ whole genome shotgun (WGS) entry which is preliminary data.</text>
</comment>
<gene>
    <name evidence="8" type="ORF">EUX98_g3661</name>
</gene>
<evidence type="ECO:0000256" key="1">
    <source>
        <dbReference type="ARBA" id="ARBA00004141"/>
    </source>
</evidence>
<feature type="signal peptide" evidence="7">
    <location>
        <begin position="1"/>
        <end position="34"/>
    </location>
</feature>
<keyword evidence="4 6" id="KW-0472">Membrane</keyword>
<keyword evidence="3 6" id="KW-1133">Transmembrane helix</keyword>
<feature type="chain" id="PRO_5020914795" description="RTA1-domain-containing protein" evidence="7">
    <location>
        <begin position="35"/>
        <end position="354"/>
    </location>
</feature>
<evidence type="ECO:0000256" key="3">
    <source>
        <dbReference type="ARBA" id="ARBA00022989"/>
    </source>
</evidence>
<evidence type="ECO:0000313" key="8">
    <source>
        <dbReference type="EMBL" id="THH30536.1"/>
    </source>
</evidence>
<dbReference type="AlphaFoldDB" id="A0A4S4MVZ9"/>
<dbReference type="EMBL" id="SGPM01000077">
    <property type="protein sequence ID" value="THH30536.1"/>
    <property type="molecule type" value="Genomic_DNA"/>
</dbReference>
<feature type="compositionally biased region" description="Basic and acidic residues" evidence="5">
    <location>
        <begin position="335"/>
        <end position="346"/>
    </location>
</feature>
<feature type="transmembrane region" description="Helical" evidence="6">
    <location>
        <begin position="182"/>
        <end position="206"/>
    </location>
</feature>
<reference evidence="8 9" key="1">
    <citation type="submission" date="2019-02" db="EMBL/GenBank/DDBJ databases">
        <title>Genome sequencing of the rare red list fungi Antrodiella citrinella (Flaviporus citrinellus).</title>
        <authorList>
            <person name="Buettner E."/>
            <person name="Kellner H."/>
        </authorList>
    </citation>
    <scope>NUCLEOTIDE SEQUENCE [LARGE SCALE GENOMIC DNA]</scope>
    <source>
        <strain evidence="8 9">DSM 108506</strain>
    </source>
</reference>
<name>A0A4S4MVZ9_9APHY</name>
<proteinExistence type="predicted"/>
<dbReference type="PANTHER" id="PTHR31465">
    <property type="entry name" value="PROTEIN RTA1-RELATED"/>
    <property type="match status" value="1"/>
</dbReference>
<evidence type="ECO:0000256" key="4">
    <source>
        <dbReference type="ARBA" id="ARBA00023136"/>
    </source>
</evidence>
<dbReference type="PANTHER" id="PTHR31465:SF1">
    <property type="entry name" value="PROTEIN RTA1-RELATED"/>
    <property type="match status" value="1"/>
</dbReference>
<feature type="transmembrane region" description="Helical" evidence="6">
    <location>
        <begin position="303"/>
        <end position="323"/>
    </location>
</feature>
<evidence type="ECO:0000256" key="5">
    <source>
        <dbReference type="SAM" id="MobiDB-lite"/>
    </source>
</evidence>
<evidence type="ECO:0008006" key="10">
    <source>
        <dbReference type="Google" id="ProtNLM"/>
    </source>
</evidence>
<dbReference type="InterPro" id="IPR007568">
    <property type="entry name" value="RTA1"/>
</dbReference>
<keyword evidence="9" id="KW-1185">Reference proteome</keyword>
<evidence type="ECO:0000256" key="2">
    <source>
        <dbReference type="ARBA" id="ARBA00022692"/>
    </source>
</evidence>
<evidence type="ECO:0000256" key="6">
    <source>
        <dbReference type="SAM" id="Phobius"/>
    </source>
</evidence>
<sequence length="354" mass="39081">MGYRASSVSSMSRTALSVVTWTLVVLSFAPSALARGPSNPSVNPFTDPKDDNSNPLRYIASDTLTAIAFSLVMIVALTQSVLTWRIGGRYMLSMVIACYSTPFPPPLLPMLILSPPVTAFAVGLGIRFGLHVTPDSKGTYIAEYLFVVLSPCGFIAANYVLLGRISQWMGGHDHLWITPRRITVVFVTSDVVTFLVQAAGGATSSADDPETALTGSHIFLAGLALQLVSFVTFSILYVRFLFRMWKHEPEQWTRDSHLPWYRDWRSLAGAMVVSCIGILIRSVYRTIELSQGFLGKLATTEAFFYGLDTLPLFIAIIVYIPFWPSRYIPEVVRSKDAETEERESKSADTAVEEA</sequence>
<evidence type="ECO:0000313" key="9">
    <source>
        <dbReference type="Proteomes" id="UP000308730"/>
    </source>
</evidence>
<comment type="subcellular location">
    <subcellularLocation>
        <location evidence="1">Membrane</location>
        <topology evidence="1">Multi-pass membrane protein</topology>
    </subcellularLocation>
</comment>
<dbReference type="GO" id="GO:0016020">
    <property type="term" value="C:membrane"/>
    <property type="evidence" value="ECO:0007669"/>
    <property type="project" value="UniProtKB-SubCell"/>
</dbReference>
<keyword evidence="7" id="KW-0732">Signal</keyword>